<dbReference type="AlphaFoldDB" id="A0A927K8A4"/>
<proteinExistence type="predicted"/>
<dbReference type="Proteomes" id="UP000616839">
    <property type="component" value="Unassembled WGS sequence"/>
</dbReference>
<sequence>MVTPTELHRRGVAAMNAGRFDRAREALERARTLATDPDLLTRIELSTALVLSQTRRTAEALEMCDAAGRRGGLSSETTGLLHSQRALILTLHGDTTASLGEFEQALSELEDDVLRGRVHLNRGMVYLQQGRSLPAERDFSRAMRHFRAAGNGYLAAKAGHNLGYARLLEGDLAGALRQLEAANPVLAPDGPVMEATINQDRAEALIAAGQLTEGRELLRAAARVYGRRRLHRQRGEAELALARTLLLADPAAALRAARAARTAYDRVGSDAWRVRADAVALTASVEMGRKAPSLVERGDGLAEELDGQGLHRLATQLRLELVRVLVRRGRLEEARARLAGLRPGPESPLAVRLLLRTARAELAEASGRRAEAFRQARTGLGELHAWQSSFGSLDLQTGVVGQGRRLAVGGLRLAVDSGSPTVLYEWSERGRMLASWVQPVHPPADERTAADLAELRRLQIAEGVDGPDGADRGAVRRAAELRRRVRERAWQTPGSGEVTEPVPLEEVRRALGTDDALVAWVVGNECVVGLVVTDERIVRHELGPVAPVRALLEGLLPDLDVAASDLPPTLADAVRVGLTARLERLGRLLVAPLLPAIGDRRVVATPSGGLAGTPWTLLPGLRGRPVTLAPSATGWVAGRARPLRLGTAGFVAGPRVARAEDEVRQAAGCWPGASRLAGAAATAAAVARLAGEVDVLHVAAHGRHSADNPLFSGVELAGGAWFGYDIDLLERVPQVVILSACEVGRSSVRFGEELIGMTAAWLHAGVRCVVASPSAVADTAAHDVLTEMHRGLAGGQDPAAALAAAIPGPGAEVAPAPFVCFGAGW</sequence>
<dbReference type="SUPFAM" id="SSF48452">
    <property type="entry name" value="TPR-like"/>
    <property type="match status" value="2"/>
</dbReference>
<dbReference type="Pfam" id="PF12770">
    <property type="entry name" value="CHAT"/>
    <property type="match status" value="1"/>
</dbReference>
<dbReference type="InterPro" id="IPR011990">
    <property type="entry name" value="TPR-like_helical_dom_sf"/>
</dbReference>
<dbReference type="InterPro" id="IPR019734">
    <property type="entry name" value="TPR_rpt"/>
</dbReference>
<comment type="caution">
    <text evidence="2">The sequence shown here is derived from an EMBL/GenBank/DDBJ whole genome shotgun (WGS) entry which is preliminary data.</text>
</comment>
<dbReference type="RefSeq" id="WP_192144369.1">
    <property type="nucleotide sequence ID" value="NZ_JACYXZ010000005.1"/>
</dbReference>
<dbReference type="InterPro" id="IPR024983">
    <property type="entry name" value="CHAT_dom"/>
</dbReference>
<dbReference type="SMART" id="SM00028">
    <property type="entry name" value="TPR"/>
    <property type="match status" value="3"/>
</dbReference>
<dbReference type="EMBL" id="JACYXZ010000005">
    <property type="protein sequence ID" value="MBD8871025.1"/>
    <property type="molecule type" value="Genomic_DNA"/>
</dbReference>
<feature type="domain" description="CHAT" evidence="1">
    <location>
        <begin position="581"/>
        <end position="805"/>
    </location>
</feature>
<dbReference type="PANTHER" id="PTHR10098">
    <property type="entry name" value="RAPSYN-RELATED"/>
    <property type="match status" value="1"/>
</dbReference>
<protein>
    <submittedName>
        <fullName evidence="2">CHAT domain-containing protein</fullName>
    </submittedName>
</protein>
<name>A0A927K8A4_9ACTN</name>
<dbReference type="Gene3D" id="1.25.40.10">
    <property type="entry name" value="Tetratricopeptide repeat domain"/>
    <property type="match status" value="2"/>
</dbReference>
<evidence type="ECO:0000313" key="2">
    <source>
        <dbReference type="EMBL" id="MBD8871025.1"/>
    </source>
</evidence>
<reference evidence="2" key="1">
    <citation type="submission" date="2020-09" db="EMBL/GenBank/DDBJ databases">
        <title>Nocardioides sp. strain MJB4 16S ribosomal RNA gene Genome sequencing and assembly.</title>
        <authorList>
            <person name="Kim I."/>
        </authorList>
    </citation>
    <scope>NUCLEOTIDE SEQUENCE</scope>
    <source>
        <strain evidence="2">MJB4</strain>
    </source>
</reference>
<evidence type="ECO:0000313" key="3">
    <source>
        <dbReference type="Proteomes" id="UP000616839"/>
    </source>
</evidence>
<keyword evidence="3" id="KW-1185">Reference proteome</keyword>
<accession>A0A927K8A4</accession>
<evidence type="ECO:0000259" key="1">
    <source>
        <dbReference type="Pfam" id="PF12770"/>
    </source>
</evidence>
<organism evidence="2 3">
    <name type="scientific">Nocardioides donggukensis</name>
    <dbReference type="NCBI Taxonomy" id="2774019"/>
    <lineage>
        <taxon>Bacteria</taxon>
        <taxon>Bacillati</taxon>
        <taxon>Actinomycetota</taxon>
        <taxon>Actinomycetes</taxon>
        <taxon>Propionibacteriales</taxon>
        <taxon>Nocardioidaceae</taxon>
        <taxon>Nocardioides</taxon>
    </lineage>
</organism>
<dbReference type="PANTHER" id="PTHR10098:SF108">
    <property type="entry name" value="TETRATRICOPEPTIDE REPEAT PROTEIN 28"/>
    <property type="match status" value="1"/>
</dbReference>
<gene>
    <name evidence="2" type="ORF">IE331_15475</name>
</gene>